<accession>A0A450UBZ2</accession>
<dbReference type="EMBL" id="CAADFI010000006">
    <property type="protein sequence ID" value="VFJ89673.1"/>
    <property type="molecule type" value="Genomic_DNA"/>
</dbReference>
<organism evidence="1">
    <name type="scientific">Candidatus Kentrum eta</name>
    <dbReference type="NCBI Taxonomy" id="2126337"/>
    <lineage>
        <taxon>Bacteria</taxon>
        <taxon>Pseudomonadati</taxon>
        <taxon>Pseudomonadota</taxon>
        <taxon>Gammaproteobacteria</taxon>
        <taxon>Candidatus Kentrum</taxon>
    </lineage>
</organism>
<proteinExistence type="predicted"/>
<reference evidence="1" key="1">
    <citation type="submission" date="2019-02" db="EMBL/GenBank/DDBJ databases">
        <authorList>
            <person name="Gruber-Vodicka R. H."/>
            <person name="Seah K. B. B."/>
        </authorList>
    </citation>
    <scope>NUCLEOTIDE SEQUENCE</scope>
    <source>
        <strain evidence="3">BECK_SA2B12</strain>
        <strain evidence="2">BECK_SA2B15</strain>
        <strain evidence="1">BECK_SA2B20</strain>
    </source>
</reference>
<dbReference type="AlphaFoldDB" id="A0A450UBZ2"/>
<dbReference type="EMBL" id="CAADFG010000102">
    <property type="protein sequence ID" value="VFJ96337.1"/>
    <property type="molecule type" value="Genomic_DNA"/>
</dbReference>
<evidence type="ECO:0000313" key="3">
    <source>
        <dbReference type="EMBL" id="VFK05202.1"/>
    </source>
</evidence>
<dbReference type="EMBL" id="CAADFJ010000246">
    <property type="protein sequence ID" value="VFK05202.1"/>
    <property type="molecule type" value="Genomic_DNA"/>
</dbReference>
<name>A0A450UBZ2_9GAMM</name>
<protein>
    <submittedName>
        <fullName evidence="1">Uncharacterized protein</fullName>
    </submittedName>
</protein>
<evidence type="ECO:0000313" key="1">
    <source>
        <dbReference type="EMBL" id="VFJ89673.1"/>
    </source>
</evidence>
<gene>
    <name evidence="2" type="ORF">BECKH772A_GA0070896_1010213</name>
    <name evidence="1" type="ORF">BECKH772B_GA0070898_1000613</name>
    <name evidence="3" type="ORF">BECKH772C_GA0070978_102467</name>
</gene>
<evidence type="ECO:0000313" key="2">
    <source>
        <dbReference type="EMBL" id="VFJ96337.1"/>
    </source>
</evidence>
<sequence length="75" mass="8702">MQTTINTTLSELQPVLNRLSLPSETKLRITFEENDPDWEARKREMAMNAMEKLRGSGNGKLLDALLEERARERTR</sequence>